<dbReference type="NCBIfam" id="TIGR01927">
    <property type="entry name" value="menC_gam_Gplu"/>
    <property type="match status" value="1"/>
</dbReference>
<name>A0AAJ0U525_9GAMM</name>
<reference evidence="7" key="2">
    <citation type="journal article" date="2020" name="Microorganisms">
        <title>Osmotic Adaptation and Compatible Solute Biosynthesis of Phototrophic Bacteria as Revealed from Genome Analyses.</title>
        <authorList>
            <person name="Imhoff J.F."/>
            <person name="Rahn T."/>
            <person name="Kunzel S."/>
            <person name="Keller A."/>
            <person name="Neulinger S.C."/>
        </authorList>
    </citation>
    <scope>NUCLEOTIDE SEQUENCE</scope>
    <source>
        <strain evidence="7">DSM 11080</strain>
    </source>
</reference>
<dbReference type="Gene3D" id="3.20.20.120">
    <property type="entry name" value="Enolase-like C-terminal domain"/>
    <property type="match status" value="1"/>
</dbReference>
<dbReference type="GO" id="GO:0043748">
    <property type="term" value="F:O-succinylbenzoate synthase activity"/>
    <property type="evidence" value="ECO:0007669"/>
    <property type="project" value="UniProtKB-EC"/>
</dbReference>
<keyword evidence="4" id="KW-0474">Menaquinone biosynthesis</keyword>
<dbReference type="InterPro" id="IPR010196">
    <property type="entry name" value="OSB_synthase_MenC1"/>
</dbReference>
<comment type="cofactor">
    <cofactor evidence="4">
        <name>a divalent metal cation</name>
        <dbReference type="ChEBI" id="CHEBI:60240"/>
    </cofactor>
</comment>
<dbReference type="Pfam" id="PF21508">
    <property type="entry name" value="MenC_N"/>
    <property type="match status" value="1"/>
</dbReference>
<keyword evidence="1 4" id="KW-0479">Metal-binding</keyword>
<feature type="binding site" evidence="4">
    <location>
        <position position="254"/>
    </location>
    <ligand>
        <name>Mg(2+)</name>
        <dbReference type="ChEBI" id="CHEBI:18420"/>
    </ligand>
</feature>
<dbReference type="SFLD" id="SFLDS00001">
    <property type="entry name" value="Enolase"/>
    <property type="match status" value="1"/>
</dbReference>
<sequence>MTTVVATVVAPPQFPRLSVIAYRLPLRRPWRSAHVLRRERCGWLVRAELDGLAGYGDCAPLPEAGTETAEAARDRLEEWCRQAGSSPLAEQLDLLAGAARLRRGSAAVAEDQPVRPTALSSATPAADAALETALLDLDARRQRITLRARLLRDAPLFVPIPLPAVLPVNAALGAVTDCRPSALDMALSAGYSVLKLKVGVAPRDDEIRGLQALCDLLPPAVRLRLDANQAWSPAEAQQLLELLEPLSERIESLEEPLRPDPELTRHDAVLRALQAQAAFSIALDESLAGRGWPPTFADLPVRRLVLKPAVLGGLRSTLALAQAAQSAGLEVVITSLIESAAGLWASAQLAAAIGSPLAHGLATSDWLAADLGGAPTIEHGQLWLGETAGSGFTPTPSMHSRFA</sequence>
<dbReference type="RefSeq" id="WP_200346657.1">
    <property type="nucleotide sequence ID" value="NZ_NRSJ01000022.1"/>
</dbReference>
<dbReference type="GO" id="GO:0009234">
    <property type="term" value="P:menaquinone biosynthetic process"/>
    <property type="evidence" value="ECO:0007669"/>
    <property type="project" value="UniProtKB-UniRule"/>
</dbReference>
<dbReference type="InterPro" id="IPR041338">
    <property type="entry name" value="OSBS_N"/>
</dbReference>
<feature type="active site" description="Proton donor" evidence="4">
    <location>
        <position position="197"/>
    </location>
</feature>
<dbReference type="PANTHER" id="PTHR48073">
    <property type="entry name" value="O-SUCCINYLBENZOATE SYNTHASE-RELATED"/>
    <property type="match status" value="1"/>
</dbReference>
<dbReference type="EMBL" id="NRSJ01000022">
    <property type="protein sequence ID" value="MBK1705443.1"/>
    <property type="molecule type" value="Genomic_DNA"/>
</dbReference>
<protein>
    <recommendedName>
        <fullName evidence="4 5">o-succinylbenzoate synthase</fullName>
        <shortName evidence="4">OSB synthase</shortName>
        <shortName evidence="4">OSBS</shortName>
        <ecNumber evidence="4 5">4.2.1.113</ecNumber>
    </recommendedName>
    <alternativeName>
        <fullName evidence="4">4-(2'-carboxyphenyl)-4-oxybutyric acid synthase</fullName>
    </alternativeName>
    <alternativeName>
        <fullName evidence="4">o-succinylbenzoic acid synthase</fullName>
    </alternativeName>
</protein>
<evidence type="ECO:0000256" key="1">
    <source>
        <dbReference type="ARBA" id="ARBA00022723"/>
    </source>
</evidence>
<dbReference type="Gene3D" id="3.30.390.10">
    <property type="entry name" value="Enolase-like, N-terminal domain"/>
    <property type="match status" value="1"/>
</dbReference>
<gene>
    <name evidence="4 7" type="primary">menC</name>
    <name evidence="7" type="ORF">CKO40_13005</name>
</gene>
<dbReference type="SMART" id="SM00922">
    <property type="entry name" value="MR_MLE"/>
    <property type="match status" value="1"/>
</dbReference>
<dbReference type="InterPro" id="IPR013342">
    <property type="entry name" value="Mandelate_racemase_C"/>
</dbReference>
<accession>A0AAJ0U525</accession>
<dbReference type="PANTHER" id="PTHR48073:SF2">
    <property type="entry name" value="O-SUCCINYLBENZOATE SYNTHASE"/>
    <property type="match status" value="1"/>
</dbReference>
<evidence type="ECO:0000313" key="7">
    <source>
        <dbReference type="EMBL" id="MBK1705443.1"/>
    </source>
</evidence>
<comment type="catalytic activity">
    <reaction evidence="4">
        <text>(1R,6R)-6-hydroxy-2-succinyl-cyclohexa-2,4-diene-1-carboxylate = 2-succinylbenzoate + H2O</text>
        <dbReference type="Rhea" id="RHEA:10196"/>
        <dbReference type="ChEBI" id="CHEBI:15377"/>
        <dbReference type="ChEBI" id="CHEBI:18325"/>
        <dbReference type="ChEBI" id="CHEBI:58689"/>
        <dbReference type="EC" id="4.2.1.113"/>
    </reaction>
</comment>
<evidence type="ECO:0000256" key="4">
    <source>
        <dbReference type="HAMAP-Rule" id="MF_00470"/>
    </source>
</evidence>
<dbReference type="HAMAP" id="MF_00470">
    <property type="entry name" value="MenC_1"/>
    <property type="match status" value="1"/>
</dbReference>
<dbReference type="InterPro" id="IPR029065">
    <property type="entry name" value="Enolase_C-like"/>
</dbReference>
<reference evidence="7" key="1">
    <citation type="submission" date="2017-08" db="EMBL/GenBank/DDBJ databases">
        <authorList>
            <person name="Imhoff J.F."/>
            <person name="Rahn T."/>
            <person name="Kuenzel S."/>
            <person name="Neulinger S.C."/>
        </authorList>
    </citation>
    <scope>NUCLEOTIDE SEQUENCE</scope>
    <source>
        <strain evidence="7">DSM 11080</strain>
    </source>
</reference>
<evidence type="ECO:0000256" key="3">
    <source>
        <dbReference type="ARBA" id="ARBA00023239"/>
    </source>
</evidence>
<feature type="active site" description="Proton acceptor" evidence="4">
    <location>
        <position position="307"/>
    </location>
</feature>
<feature type="domain" description="Mandelate racemase/muconate lactonizing enzyme C-terminal" evidence="6">
    <location>
        <begin position="175"/>
        <end position="280"/>
    </location>
</feature>
<dbReference type="EC" id="4.2.1.113" evidence="4 5"/>
<feature type="binding site" evidence="4">
    <location>
        <position position="226"/>
    </location>
    <ligand>
        <name>Mg(2+)</name>
        <dbReference type="ChEBI" id="CHEBI:18420"/>
    </ligand>
</feature>
<evidence type="ECO:0000256" key="5">
    <source>
        <dbReference type="NCBIfam" id="TIGR01927"/>
    </source>
</evidence>
<dbReference type="SFLD" id="SFLDF00009">
    <property type="entry name" value="o-succinylbenzoate_synthase"/>
    <property type="match status" value="1"/>
</dbReference>
<evidence type="ECO:0000259" key="6">
    <source>
        <dbReference type="SMART" id="SM00922"/>
    </source>
</evidence>
<feature type="binding site" evidence="4">
    <location>
        <position position="284"/>
    </location>
    <ligand>
        <name>Mg(2+)</name>
        <dbReference type="ChEBI" id="CHEBI:18420"/>
    </ligand>
</feature>
<dbReference type="InterPro" id="IPR029017">
    <property type="entry name" value="Enolase-like_N"/>
</dbReference>
<comment type="pathway">
    <text evidence="4">Quinol/quinone metabolism; menaquinone biosynthesis.</text>
</comment>
<keyword evidence="3 4" id="KW-0456">Lyase</keyword>
<keyword evidence="2 4" id="KW-0460">Magnesium</keyword>
<dbReference type="Pfam" id="PF13378">
    <property type="entry name" value="MR_MLE_C"/>
    <property type="match status" value="1"/>
</dbReference>
<comment type="caution">
    <text evidence="7">The sequence shown here is derived from an EMBL/GenBank/DDBJ whole genome shotgun (WGS) entry which is preliminary data.</text>
</comment>
<organism evidence="7 8">
    <name type="scientific">Halochromatium glycolicum</name>
    <dbReference type="NCBI Taxonomy" id="85075"/>
    <lineage>
        <taxon>Bacteria</taxon>
        <taxon>Pseudomonadati</taxon>
        <taxon>Pseudomonadota</taxon>
        <taxon>Gammaproteobacteria</taxon>
        <taxon>Chromatiales</taxon>
        <taxon>Chromatiaceae</taxon>
        <taxon>Halochromatium</taxon>
    </lineage>
</organism>
<comment type="similarity">
    <text evidence="4">Belongs to the mandelate racemase/muconate lactonizing enzyme family. MenC type 1 subfamily.</text>
</comment>
<comment type="function">
    <text evidence="4">Converts 2-succinyl-6-hydroxy-2,4-cyclohexadiene-1-carboxylate (SHCHC) to 2-succinylbenzoate (OSB).</text>
</comment>
<dbReference type="SFLD" id="SFLDG00180">
    <property type="entry name" value="muconate_cycloisomerase"/>
    <property type="match status" value="1"/>
</dbReference>
<dbReference type="SUPFAM" id="SSF51604">
    <property type="entry name" value="Enolase C-terminal domain-like"/>
    <property type="match status" value="1"/>
</dbReference>
<dbReference type="SUPFAM" id="SSF54826">
    <property type="entry name" value="Enolase N-terminal domain-like"/>
    <property type="match status" value="1"/>
</dbReference>
<evidence type="ECO:0000313" key="8">
    <source>
        <dbReference type="Proteomes" id="UP001296776"/>
    </source>
</evidence>
<evidence type="ECO:0000256" key="2">
    <source>
        <dbReference type="ARBA" id="ARBA00022842"/>
    </source>
</evidence>
<dbReference type="InterPro" id="IPR036849">
    <property type="entry name" value="Enolase-like_C_sf"/>
</dbReference>
<keyword evidence="8" id="KW-1185">Reference proteome</keyword>
<dbReference type="Proteomes" id="UP001296776">
    <property type="component" value="Unassembled WGS sequence"/>
</dbReference>
<dbReference type="GO" id="GO:0000287">
    <property type="term" value="F:magnesium ion binding"/>
    <property type="evidence" value="ECO:0007669"/>
    <property type="project" value="UniProtKB-UniRule"/>
</dbReference>
<dbReference type="AlphaFoldDB" id="A0AAJ0U525"/>
<comment type="pathway">
    <text evidence="4">Quinol/quinone metabolism; 1,4-dihydroxy-2-naphthoate biosynthesis; 1,4-dihydroxy-2-naphthoate from chorismate: step 4/7.</text>
</comment>
<proteinExistence type="inferred from homology"/>